<evidence type="ECO:0000256" key="1">
    <source>
        <dbReference type="SAM" id="MobiDB-lite"/>
    </source>
</evidence>
<dbReference type="EMBL" id="BJHY01000001">
    <property type="protein sequence ID" value="GDY75140.1"/>
    <property type="molecule type" value="Genomic_DNA"/>
</dbReference>
<gene>
    <name evidence="2" type="ORF">SAV31267_046250</name>
</gene>
<dbReference type="AntiFam" id="ANF00075">
    <property type="entry name" value="Shadow ORF (opposite prpE)"/>
</dbReference>
<sequence>MRGADAGAREHRDDRLGDHREVDGDPVALLNSQLGQGVGGLGDLVLELGVGDGTAVAGFALEVDRDAVAVARLDVAVDAVVRDIELAVLEPLGERRVRPVQRFGRLGGPGQPAGLLGPEAEPVSLGLLIRLRGDIGVRRQVGGRREPALFLQQVGQAFVAHDISLSQGVRCVPGHSSSDPGPR</sequence>
<organism evidence="2 3">
    <name type="scientific">Streptomyces avermitilis</name>
    <dbReference type="NCBI Taxonomy" id="33903"/>
    <lineage>
        <taxon>Bacteria</taxon>
        <taxon>Bacillati</taxon>
        <taxon>Actinomycetota</taxon>
        <taxon>Actinomycetes</taxon>
        <taxon>Kitasatosporales</taxon>
        <taxon>Streptomycetaceae</taxon>
        <taxon>Streptomyces</taxon>
    </lineage>
</organism>
<dbReference type="Proteomes" id="UP000299211">
    <property type="component" value="Unassembled WGS sequence"/>
</dbReference>
<name>A0A4D4MSJ6_STRAX</name>
<protein>
    <submittedName>
        <fullName evidence="2">Uncharacterized protein</fullName>
    </submittedName>
</protein>
<accession>A0A4D4MSJ6</accession>
<feature type="region of interest" description="Disordered" evidence="1">
    <location>
        <begin position="1"/>
        <end position="22"/>
    </location>
</feature>
<comment type="caution">
    <text evidence="2">The sequence shown here is derived from an EMBL/GenBank/DDBJ whole genome shotgun (WGS) entry which is preliminary data.</text>
</comment>
<feature type="compositionally biased region" description="Basic and acidic residues" evidence="1">
    <location>
        <begin position="7"/>
        <end position="22"/>
    </location>
</feature>
<evidence type="ECO:0000313" key="2">
    <source>
        <dbReference type="EMBL" id="GDY75140.1"/>
    </source>
</evidence>
<proteinExistence type="predicted"/>
<dbReference type="AlphaFoldDB" id="A0A4D4MSJ6"/>
<evidence type="ECO:0000313" key="3">
    <source>
        <dbReference type="Proteomes" id="UP000299211"/>
    </source>
</evidence>
<reference evidence="2 3" key="1">
    <citation type="submission" date="2019-04" db="EMBL/GenBank/DDBJ databases">
        <title>Draft genome sequences of Streptomyces avermitilis ATCC 31267.</title>
        <authorList>
            <person name="Komaki H."/>
            <person name="Tamura T."/>
            <person name="Hosoyama A."/>
        </authorList>
    </citation>
    <scope>NUCLEOTIDE SEQUENCE [LARGE SCALE GENOMIC DNA]</scope>
    <source>
        <strain evidence="2 3">ATCC 31267</strain>
    </source>
</reference>